<evidence type="ECO:0000259" key="3">
    <source>
        <dbReference type="Pfam" id="PF01048"/>
    </source>
</evidence>
<evidence type="ECO:0000313" key="4">
    <source>
        <dbReference type="EMBL" id="CAG4995093.1"/>
    </source>
</evidence>
<dbReference type="InterPro" id="IPR010059">
    <property type="entry name" value="Uridine_phosphorylase_euk"/>
</dbReference>
<dbReference type="Pfam" id="PF01048">
    <property type="entry name" value="PNP_UDP_1"/>
    <property type="match status" value="1"/>
</dbReference>
<evidence type="ECO:0000256" key="2">
    <source>
        <dbReference type="PIRSR" id="PIRSR610059-50"/>
    </source>
</evidence>
<dbReference type="GO" id="GO:0004850">
    <property type="term" value="F:uridine phosphorylase activity"/>
    <property type="evidence" value="ECO:0007669"/>
    <property type="project" value="InterPro"/>
</dbReference>
<feature type="binding site" evidence="2">
    <location>
        <begin position="189"/>
        <end position="192"/>
    </location>
    <ligand>
        <name>phosphate</name>
        <dbReference type="ChEBI" id="CHEBI:43474"/>
    </ligand>
</feature>
<dbReference type="PANTHER" id="PTHR43691:SF11">
    <property type="entry name" value="FI09636P-RELATED"/>
    <property type="match status" value="1"/>
</dbReference>
<sequence length="370" mass="41634">MPLMPNPRNILLKTVALVQSLQEVIFKSKMTSCDCDFILPNNKEWEPHYDNCSLVWSRYLGAPCPKNDDGSLRLRNENLTKLDSDVIYHLGFDTFHYDLSAMFGDVKFVCMGGTKQRMKEFAKHMAKELDVKNFQLTNLTKHSHRYAMYKVGPVLSVNHGIGIPSMTILLQEILKLLYYAKAKNPIIFRIGTSGGLKIPPGSVVISSWGLNGTLEKTYNIPVLGKLRKIPSIFDKRLSQELQSLVSDADGFETFIGGTMAADDFYRGQARLDGPFCDYTEKDKVSFLHKLADIGVKNIEMEATAFAAYTHEAGVRAADVCVTLLDRLKGDQVKPDKATILHWQERPIKLVGRYIAKYYGNNSRVQPTIGN</sequence>
<name>A0A8S3X2F8_PARAO</name>
<dbReference type="GO" id="GO:0005829">
    <property type="term" value="C:cytosol"/>
    <property type="evidence" value="ECO:0007669"/>
    <property type="project" value="TreeGrafter"/>
</dbReference>
<feature type="binding site" evidence="2">
    <location>
        <position position="145"/>
    </location>
    <ligand>
        <name>phosphate</name>
        <dbReference type="ChEBI" id="CHEBI:43474"/>
    </ligand>
</feature>
<evidence type="ECO:0000313" key="5">
    <source>
        <dbReference type="Proteomes" id="UP000691718"/>
    </source>
</evidence>
<evidence type="ECO:0000256" key="1">
    <source>
        <dbReference type="ARBA" id="ARBA00010456"/>
    </source>
</evidence>
<protein>
    <submittedName>
        <fullName evidence="4">(apollo) hypothetical protein</fullName>
    </submittedName>
</protein>
<proteinExistence type="inferred from homology"/>
<keyword evidence="5" id="KW-1185">Reference proteome</keyword>
<gene>
    <name evidence="4" type="ORF">PAPOLLO_LOCUS12756</name>
</gene>
<feature type="binding site" evidence="2">
    <location>
        <position position="270"/>
    </location>
    <ligand>
        <name>substrate</name>
    </ligand>
</feature>
<dbReference type="GO" id="GO:0009166">
    <property type="term" value="P:nucleotide catabolic process"/>
    <property type="evidence" value="ECO:0007669"/>
    <property type="project" value="InterPro"/>
</dbReference>
<reference evidence="4" key="1">
    <citation type="submission" date="2021-04" db="EMBL/GenBank/DDBJ databases">
        <authorList>
            <person name="Tunstrom K."/>
        </authorList>
    </citation>
    <scope>NUCLEOTIDE SEQUENCE</scope>
</reference>
<comment type="similarity">
    <text evidence="1">Belongs to the PNP/UDP phosphorylase family.</text>
</comment>
<comment type="caution">
    <text evidence="4">The sequence shown here is derived from an EMBL/GenBank/DDBJ whole genome shotgun (WGS) entry which is preliminary data.</text>
</comment>
<feature type="domain" description="Nucleoside phosphorylase" evidence="3">
    <location>
        <begin position="107"/>
        <end position="354"/>
    </location>
</feature>
<feature type="binding site" evidence="2">
    <location>
        <position position="268"/>
    </location>
    <ligand>
        <name>substrate</name>
    </ligand>
</feature>
<dbReference type="EMBL" id="CAJQZP010000898">
    <property type="protein sequence ID" value="CAG4995093.1"/>
    <property type="molecule type" value="Genomic_DNA"/>
</dbReference>
<dbReference type="Proteomes" id="UP000691718">
    <property type="component" value="Unassembled WGS sequence"/>
</dbReference>
<dbReference type="CDD" id="cd17763">
    <property type="entry name" value="UP_hUPP-like"/>
    <property type="match status" value="1"/>
</dbReference>
<dbReference type="InterPro" id="IPR000845">
    <property type="entry name" value="Nucleoside_phosphorylase_d"/>
</dbReference>
<dbReference type="AlphaFoldDB" id="A0A8S3X2F8"/>
<accession>A0A8S3X2F8</accession>
<organism evidence="4 5">
    <name type="scientific">Parnassius apollo</name>
    <name type="common">Apollo butterfly</name>
    <name type="synonym">Papilio apollo</name>
    <dbReference type="NCBI Taxonomy" id="110799"/>
    <lineage>
        <taxon>Eukaryota</taxon>
        <taxon>Metazoa</taxon>
        <taxon>Ecdysozoa</taxon>
        <taxon>Arthropoda</taxon>
        <taxon>Hexapoda</taxon>
        <taxon>Insecta</taxon>
        <taxon>Pterygota</taxon>
        <taxon>Neoptera</taxon>
        <taxon>Endopterygota</taxon>
        <taxon>Lepidoptera</taxon>
        <taxon>Glossata</taxon>
        <taxon>Ditrysia</taxon>
        <taxon>Papilionoidea</taxon>
        <taxon>Papilionidae</taxon>
        <taxon>Parnassiinae</taxon>
        <taxon>Parnassini</taxon>
        <taxon>Parnassius</taxon>
        <taxon>Parnassius</taxon>
    </lineage>
</organism>
<dbReference type="GO" id="GO:0006218">
    <property type="term" value="P:uridine catabolic process"/>
    <property type="evidence" value="ECO:0007669"/>
    <property type="project" value="TreeGrafter"/>
</dbReference>
<dbReference type="OrthoDB" id="204058at2759"/>
<dbReference type="PANTHER" id="PTHR43691">
    <property type="entry name" value="URIDINE PHOSPHORYLASE"/>
    <property type="match status" value="1"/>
</dbReference>
<dbReference type="NCBIfam" id="TIGR01719">
    <property type="entry name" value="euk_UDPppase"/>
    <property type="match status" value="1"/>
</dbReference>